<dbReference type="InterPro" id="IPR052762">
    <property type="entry name" value="PCW_deacetylase/CE"/>
</dbReference>
<feature type="chain" id="PRO_5015187961" evidence="1">
    <location>
        <begin position="23"/>
        <end position="356"/>
    </location>
</feature>
<dbReference type="InterPro" id="IPR040794">
    <property type="entry name" value="CE2_N"/>
</dbReference>
<evidence type="ECO:0000259" key="2">
    <source>
        <dbReference type="Pfam" id="PF13472"/>
    </source>
</evidence>
<feature type="domain" description="Carbohydrate esterase 2 N-terminal" evidence="3">
    <location>
        <begin position="33"/>
        <end position="132"/>
    </location>
</feature>
<accession>A0A2P8A7Z5</accession>
<organism evidence="4 5">
    <name type="scientific">Elsinoe australis</name>
    <dbReference type="NCBI Taxonomy" id="40998"/>
    <lineage>
        <taxon>Eukaryota</taxon>
        <taxon>Fungi</taxon>
        <taxon>Dikarya</taxon>
        <taxon>Ascomycota</taxon>
        <taxon>Pezizomycotina</taxon>
        <taxon>Dothideomycetes</taxon>
        <taxon>Dothideomycetidae</taxon>
        <taxon>Myriangiales</taxon>
        <taxon>Elsinoaceae</taxon>
        <taxon>Elsinoe</taxon>
    </lineage>
</organism>
<dbReference type="InterPro" id="IPR036514">
    <property type="entry name" value="SGNH_hydro_sf"/>
</dbReference>
<comment type="caution">
    <text evidence="4">The sequence shown here is derived from an EMBL/GenBank/DDBJ whole genome shotgun (WGS) entry which is preliminary data.</text>
</comment>
<dbReference type="CDD" id="cd01831">
    <property type="entry name" value="Endoglucanase_E_like"/>
    <property type="match status" value="1"/>
</dbReference>
<dbReference type="PANTHER" id="PTHR37834:SF2">
    <property type="entry name" value="ESTERASE, SGNH HYDROLASE-TYPE"/>
    <property type="match status" value="1"/>
</dbReference>
<dbReference type="SUPFAM" id="SSF52266">
    <property type="entry name" value="SGNH hydrolase"/>
    <property type="match status" value="1"/>
</dbReference>
<evidence type="ECO:0000313" key="4">
    <source>
        <dbReference type="EMBL" id="PSK56587.1"/>
    </source>
</evidence>
<gene>
    <name evidence="4" type="ORF">B9Z65_6211</name>
</gene>
<dbReference type="OrthoDB" id="426133at2759"/>
<evidence type="ECO:0000313" key="5">
    <source>
        <dbReference type="Proteomes" id="UP000243723"/>
    </source>
</evidence>
<dbReference type="AlphaFoldDB" id="A0A2P8A7Z5"/>
<evidence type="ECO:0000256" key="1">
    <source>
        <dbReference type="SAM" id="SignalP"/>
    </source>
</evidence>
<dbReference type="PANTHER" id="PTHR37834">
    <property type="entry name" value="GDSL-LIKE LIPASE/ACYLHYDROLASE DOMAIN PROTEIN (AFU_ORTHOLOGUE AFUA_2G00620)"/>
    <property type="match status" value="1"/>
</dbReference>
<dbReference type="InterPro" id="IPR037461">
    <property type="entry name" value="CtCE2-like_dom"/>
</dbReference>
<dbReference type="Gene3D" id="3.40.50.1110">
    <property type="entry name" value="SGNH hydrolase"/>
    <property type="match status" value="1"/>
</dbReference>
<evidence type="ECO:0000259" key="3">
    <source>
        <dbReference type="Pfam" id="PF17996"/>
    </source>
</evidence>
<name>A0A2P8A7Z5_9PEZI</name>
<reference evidence="4 5" key="1">
    <citation type="submission" date="2017-05" db="EMBL/GenBank/DDBJ databases">
        <title>Draft genome sequence of Elsinoe australis.</title>
        <authorList>
            <person name="Cheng Q."/>
        </authorList>
    </citation>
    <scope>NUCLEOTIDE SEQUENCE [LARGE SCALE GENOMIC DNA]</scope>
    <source>
        <strain evidence="4 5">NL1</strain>
    </source>
</reference>
<keyword evidence="5" id="KW-1185">Reference proteome</keyword>
<dbReference type="InterPro" id="IPR013830">
    <property type="entry name" value="SGNH_hydro"/>
</dbReference>
<feature type="domain" description="SGNH hydrolase-type esterase" evidence="2">
    <location>
        <begin position="141"/>
        <end position="341"/>
    </location>
</feature>
<sequence length="356" mass="38065">MLYKSLLTSLLFASAIAAPVESDDRSRSKVRWLGRVNPATKELTWPGTGVSFKFTGTKATIALTAINGDNSFELLVDNSPATIIPSVNTTSISTPQLPRSEHLVTLRRRSETALGTVNIGDITADGALSPAPAPKRQIEYVGDSITVGYGLDGTLPCINNAAVTDNPRTYAALAATALKADYHIIAWSGKGIVRNYASGQNDTSPLMPELWTRYGANDADGSYPFPSSWNPSAVVINLGTNDFGYLNVREKLDIAAYTQAFVDFVGKVQTKYKRAAFFLLSSPMLNDGYPTAEDAQHTTQVNALKDAISRLNGTKAYFVDWPAQGAAVGCDYHPNAATHAAEGQVLAKAIGTALGW</sequence>
<feature type="signal peptide" evidence="1">
    <location>
        <begin position="1"/>
        <end position="22"/>
    </location>
</feature>
<dbReference type="Pfam" id="PF13472">
    <property type="entry name" value="Lipase_GDSL_2"/>
    <property type="match status" value="1"/>
</dbReference>
<dbReference type="Pfam" id="PF17996">
    <property type="entry name" value="CE2_N"/>
    <property type="match status" value="1"/>
</dbReference>
<keyword evidence="1" id="KW-0732">Signal</keyword>
<dbReference type="EMBL" id="NHZQ01000060">
    <property type="protein sequence ID" value="PSK56587.1"/>
    <property type="molecule type" value="Genomic_DNA"/>
</dbReference>
<dbReference type="GO" id="GO:0052689">
    <property type="term" value="F:carboxylic ester hydrolase activity"/>
    <property type="evidence" value="ECO:0007669"/>
    <property type="project" value="InterPro"/>
</dbReference>
<dbReference type="Gene3D" id="2.60.120.260">
    <property type="entry name" value="Galactose-binding domain-like"/>
    <property type="match status" value="1"/>
</dbReference>
<dbReference type="Proteomes" id="UP000243723">
    <property type="component" value="Unassembled WGS sequence"/>
</dbReference>
<dbReference type="STRING" id="40998.A0A2P8A7Z5"/>
<proteinExistence type="predicted"/>
<protein>
    <submittedName>
        <fullName evidence="4">Uncharacterized protein</fullName>
    </submittedName>
</protein>